<dbReference type="InterPro" id="IPR029062">
    <property type="entry name" value="Class_I_gatase-like"/>
</dbReference>
<keyword evidence="4" id="KW-0378">Hydrolase</keyword>
<feature type="active site" description="Charge relay system" evidence="6">
    <location>
        <position position="275"/>
    </location>
</feature>
<dbReference type="Gene3D" id="3.50.30.60">
    <property type="entry name" value="LD-carboxypeptidase A C-terminal domain-like"/>
    <property type="match status" value="1"/>
</dbReference>
<dbReference type="PIRSF" id="PIRSF028757">
    <property type="entry name" value="LD-carboxypeptidase"/>
    <property type="match status" value="1"/>
</dbReference>
<proteinExistence type="inferred from homology"/>
<dbReference type="InterPro" id="IPR003507">
    <property type="entry name" value="S66_fam"/>
</dbReference>
<dbReference type="SUPFAM" id="SSF52317">
    <property type="entry name" value="Class I glutamine amidotransferase-like"/>
    <property type="match status" value="1"/>
</dbReference>
<dbReference type="InterPro" id="IPR027461">
    <property type="entry name" value="Carboxypeptidase_A_C_sf"/>
</dbReference>
<dbReference type="GO" id="GO:0006508">
    <property type="term" value="P:proteolysis"/>
    <property type="evidence" value="ECO:0007669"/>
    <property type="project" value="UniProtKB-KW"/>
</dbReference>
<sequence length="312" mass="33187">MNEYIWPAPLKAGDRVAIVSPSGCIDPGIIDSAAALLRGAGYEVVEGRHARSSHGRFAGTRAERLGDLQWALDDATVRAVLCSRGGYGAVQLLDGIDLGPFMLRPKWVSGYSDITAIHALLQRHGCVSLHAPMLKHMAERGLDDPCVAHMLDVMCGGGCDITAPAHPLNRAGRAEGRVRGGNLSVLAGLRGTPYDIGGEGTILFVEDVGERPYRIDRMMWGLKLSGVLGRLAGLVVGQVTGYEDDRSMCRDTYGLIADMMEGTGCPVAFGFPVGHVAHNEPVVCGARGTLEVTPHGARLTIRRPQRAGTADD</sequence>
<evidence type="ECO:0000259" key="7">
    <source>
        <dbReference type="Pfam" id="PF02016"/>
    </source>
</evidence>
<feature type="active site" description="Charge relay system" evidence="6">
    <location>
        <position position="206"/>
    </location>
</feature>
<dbReference type="InterPro" id="IPR040921">
    <property type="entry name" value="Peptidase_S66C"/>
</dbReference>
<name>A0A9D2UIJ3_9BACT</name>
<dbReference type="EMBL" id="DWUP01000107">
    <property type="protein sequence ID" value="HJD53083.1"/>
    <property type="molecule type" value="Genomic_DNA"/>
</dbReference>
<keyword evidence="3" id="KW-0645">Protease</keyword>
<dbReference type="GO" id="GO:0008236">
    <property type="term" value="F:serine-type peptidase activity"/>
    <property type="evidence" value="ECO:0007669"/>
    <property type="project" value="UniProtKB-KW"/>
</dbReference>
<dbReference type="Pfam" id="PF17676">
    <property type="entry name" value="Peptidase_S66C"/>
    <property type="match status" value="1"/>
</dbReference>
<evidence type="ECO:0000313" key="10">
    <source>
        <dbReference type="Proteomes" id="UP000787625"/>
    </source>
</evidence>
<evidence type="ECO:0000256" key="1">
    <source>
        <dbReference type="ARBA" id="ARBA00010233"/>
    </source>
</evidence>
<dbReference type="PANTHER" id="PTHR30237:SF2">
    <property type="entry name" value="MUREIN TETRAPEPTIDE CARBOXYPEPTIDASE"/>
    <property type="match status" value="1"/>
</dbReference>
<keyword evidence="5" id="KW-0720">Serine protease</keyword>
<organism evidence="9 10">
    <name type="scientific">Candidatus Avibacteroides avistercoris</name>
    <dbReference type="NCBI Taxonomy" id="2840690"/>
    <lineage>
        <taxon>Bacteria</taxon>
        <taxon>Pseudomonadati</taxon>
        <taxon>Bacteroidota</taxon>
        <taxon>Bacteroidia</taxon>
        <taxon>Bacteroidales</taxon>
        <taxon>Bacteroidaceae</taxon>
        <taxon>Bacteroidaceae incertae sedis</taxon>
        <taxon>Candidatus Avibacteroides</taxon>
    </lineage>
</organism>
<dbReference type="CDD" id="cd07025">
    <property type="entry name" value="Peptidase_S66"/>
    <property type="match status" value="1"/>
</dbReference>
<feature type="active site" description="Nucleophile" evidence="6">
    <location>
        <position position="112"/>
    </location>
</feature>
<comment type="caution">
    <text evidence="9">The sequence shown here is derived from an EMBL/GenBank/DDBJ whole genome shotgun (WGS) entry which is preliminary data.</text>
</comment>
<comment type="similarity">
    <text evidence="1">Belongs to the peptidase S66 family.</text>
</comment>
<dbReference type="PANTHER" id="PTHR30237">
    <property type="entry name" value="MURAMOYLTETRAPEPTIDE CARBOXYPEPTIDASE"/>
    <property type="match status" value="1"/>
</dbReference>
<dbReference type="AlphaFoldDB" id="A0A9D2UIJ3"/>
<accession>A0A9D2UIJ3</accession>
<reference evidence="9" key="2">
    <citation type="submission" date="2021-04" db="EMBL/GenBank/DDBJ databases">
        <authorList>
            <person name="Gilroy R."/>
        </authorList>
    </citation>
    <scope>NUCLEOTIDE SEQUENCE</scope>
    <source>
        <strain evidence="9">MalCec1-1739</strain>
    </source>
</reference>
<dbReference type="SUPFAM" id="SSF141986">
    <property type="entry name" value="LD-carboxypeptidase A C-terminal domain-like"/>
    <property type="match status" value="1"/>
</dbReference>
<gene>
    <name evidence="9" type="ORF">IAA93_05105</name>
</gene>
<evidence type="ECO:0000313" key="9">
    <source>
        <dbReference type="EMBL" id="HJD53083.1"/>
    </source>
</evidence>
<dbReference type="Gene3D" id="3.40.50.10740">
    <property type="entry name" value="Class I glutamine amidotransferase-like"/>
    <property type="match status" value="1"/>
</dbReference>
<evidence type="ECO:0000256" key="4">
    <source>
        <dbReference type="ARBA" id="ARBA00022801"/>
    </source>
</evidence>
<feature type="domain" description="LD-carboxypeptidase C-terminal" evidence="8">
    <location>
        <begin position="175"/>
        <end position="290"/>
    </location>
</feature>
<dbReference type="GO" id="GO:0004180">
    <property type="term" value="F:carboxypeptidase activity"/>
    <property type="evidence" value="ECO:0007669"/>
    <property type="project" value="UniProtKB-KW"/>
</dbReference>
<evidence type="ECO:0000259" key="8">
    <source>
        <dbReference type="Pfam" id="PF17676"/>
    </source>
</evidence>
<evidence type="ECO:0000256" key="2">
    <source>
        <dbReference type="ARBA" id="ARBA00022645"/>
    </source>
</evidence>
<dbReference type="Pfam" id="PF02016">
    <property type="entry name" value="Peptidase_S66"/>
    <property type="match status" value="1"/>
</dbReference>
<reference evidence="9" key="1">
    <citation type="journal article" date="2021" name="PeerJ">
        <title>Extensive microbial diversity within the chicken gut microbiome revealed by metagenomics and culture.</title>
        <authorList>
            <person name="Gilroy R."/>
            <person name="Ravi A."/>
            <person name="Getino M."/>
            <person name="Pursley I."/>
            <person name="Horton D.L."/>
            <person name="Alikhan N.F."/>
            <person name="Baker D."/>
            <person name="Gharbi K."/>
            <person name="Hall N."/>
            <person name="Watson M."/>
            <person name="Adriaenssens E.M."/>
            <person name="Foster-Nyarko E."/>
            <person name="Jarju S."/>
            <person name="Secka A."/>
            <person name="Antonio M."/>
            <person name="Oren A."/>
            <person name="Chaudhuri R.R."/>
            <person name="La Ragione R."/>
            <person name="Hildebrand F."/>
            <person name="Pallen M.J."/>
        </authorList>
    </citation>
    <scope>NUCLEOTIDE SEQUENCE</scope>
    <source>
        <strain evidence="9">MalCec1-1739</strain>
    </source>
</reference>
<feature type="domain" description="LD-carboxypeptidase N-terminal" evidence="7">
    <location>
        <begin position="16"/>
        <end position="131"/>
    </location>
</feature>
<evidence type="ECO:0000256" key="3">
    <source>
        <dbReference type="ARBA" id="ARBA00022670"/>
    </source>
</evidence>
<dbReference type="Proteomes" id="UP000787625">
    <property type="component" value="Unassembled WGS sequence"/>
</dbReference>
<dbReference type="InterPro" id="IPR027478">
    <property type="entry name" value="LdcA_N"/>
</dbReference>
<protein>
    <submittedName>
        <fullName evidence="9">LD-carboxypeptidase</fullName>
    </submittedName>
</protein>
<keyword evidence="2" id="KW-0121">Carboxypeptidase</keyword>
<evidence type="ECO:0000256" key="6">
    <source>
        <dbReference type="PIRSR" id="PIRSR028757-1"/>
    </source>
</evidence>
<evidence type="ECO:0000256" key="5">
    <source>
        <dbReference type="ARBA" id="ARBA00022825"/>
    </source>
</evidence>
<dbReference type="InterPro" id="IPR040449">
    <property type="entry name" value="Peptidase_S66_N"/>
</dbReference>